<protein>
    <submittedName>
        <fullName evidence="2">Glutathione S-transferase</fullName>
    </submittedName>
</protein>
<dbReference type="InterPro" id="IPR004045">
    <property type="entry name" value="Glutathione_S-Trfase_N"/>
</dbReference>
<dbReference type="EMBL" id="SWAV01000004">
    <property type="protein sequence ID" value="TKA90758.1"/>
    <property type="molecule type" value="Genomic_DNA"/>
</dbReference>
<comment type="caution">
    <text evidence="2">The sequence shown here is derived from an EMBL/GenBank/DDBJ whole genome shotgun (WGS) entry which is preliminary data.</text>
</comment>
<reference evidence="2 3" key="1">
    <citation type="submission" date="2019-04" db="EMBL/GenBank/DDBJ databases">
        <title>Crypto-aerobic microbial life in anoxic (sulfidic) marine sediments.</title>
        <authorList>
            <person name="Bhattacharya S."/>
            <person name="Roy C."/>
            <person name="Mondal N."/>
            <person name="Sarkar J."/>
            <person name="Mandal S."/>
            <person name="Rameez M.J."/>
            <person name="Ghosh W."/>
        </authorList>
    </citation>
    <scope>NUCLEOTIDE SEQUENCE [LARGE SCALE GENOMIC DNA]</scope>
    <source>
        <strain evidence="2 3">SBBB</strain>
    </source>
</reference>
<dbReference type="PROSITE" id="PS50404">
    <property type="entry name" value="GST_NTER"/>
    <property type="match status" value="1"/>
</dbReference>
<evidence type="ECO:0000313" key="3">
    <source>
        <dbReference type="Proteomes" id="UP000305198"/>
    </source>
</evidence>
<dbReference type="InterPro" id="IPR050983">
    <property type="entry name" value="GST_Omega/HSP26"/>
</dbReference>
<organism evidence="2 3">
    <name type="scientific">Halopseudomonas bauzanensis</name>
    <dbReference type="NCBI Taxonomy" id="653930"/>
    <lineage>
        <taxon>Bacteria</taxon>
        <taxon>Pseudomonadati</taxon>
        <taxon>Pseudomonadota</taxon>
        <taxon>Gammaproteobacteria</taxon>
        <taxon>Pseudomonadales</taxon>
        <taxon>Pseudomonadaceae</taxon>
        <taxon>Halopseudomonas</taxon>
    </lineage>
</organism>
<proteinExistence type="predicted"/>
<dbReference type="Pfam" id="PF13409">
    <property type="entry name" value="GST_N_2"/>
    <property type="match status" value="1"/>
</dbReference>
<dbReference type="CDD" id="cd03049">
    <property type="entry name" value="GST_N_3"/>
    <property type="match status" value="1"/>
</dbReference>
<dbReference type="Gene3D" id="3.40.30.10">
    <property type="entry name" value="Glutaredoxin"/>
    <property type="match status" value="1"/>
</dbReference>
<dbReference type="InterPro" id="IPR036282">
    <property type="entry name" value="Glutathione-S-Trfase_C_sf"/>
</dbReference>
<dbReference type="SUPFAM" id="SSF47616">
    <property type="entry name" value="GST C-terminal domain-like"/>
    <property type="match status" value="1"/>
</dbReference>
<dbReference type="AlphaFoldDB" id="A0A4U0YHZ3"/>
<dbReference type="InterPro" id="IPR036249">
    <property type="entry name" value="Thioredoxin-like_sf"/>
</dbReference>
<keyword evidence="2" id="KW-0808">Transferase</keyword>
<accession>A0A4U0YHZ3</accession>
<dbReference type="Gene3D" id="1.20.1050.10">
    <property type="match status" value="1"/>
</dbReference>
<sequence length="198" mass="22085">MKLYLNATSPFARVARIIALEKGLQDQLELCWSDPWTNDPALLQANPVGRIPVLVTEDGRAIAESLLIAQYLDNLTPSPRLLPPAELAAVLQRTGLGYGLMEAAFTTVIGRKHDAEADQSVLGQRRLQAIDRSIQALASQHRDDGQQTLDLSIIVTAVALDYVLFRLPEIDWRSRYPELAAWHQRITVRANFTETAFN</sequence>
<dbReference type="SUPFAM" id="SSF52833">
    <property type="entry name" value="Thioredoxin-like"/>
    <property type="match status" value="1"/>
</dbReference>
<dbReference type="GO" id="GO:0005737">
    <property type="term" value="C:cytoplasm"/>
    <property type="evidence" value="ECO:0007669"/>
    <property type="project" value="TreeGrafter"/>
</dbReference>
<dbReference type="RefSeq" id="WP_136869631.1">
    <property type="nucleotide sequence ID" value="NZ_SWAV01000004.1"/>
</dbReference>
<dbReference type="Proteomes" id="UP000305198">
    <property type="component" value="Unassembled WGS sequence"/>
</dbReference>
<dbReference type="PANTHER" id="PTHR43968:SF6">
    <property type="entry name" value="GLUTATHIONE S-TRANSFERASE OMEGA"/>
    <property type="match status" value="1"/>
</dbReference>
<name>A0A4U0YHZ3_9GAMM</name>
<feature type="domain" description="GST N-terminal" evidence="1">
    <location>
        <begin position="1"/>
        <end position="80"/>
    </location>
</feature>
<gene>
    <name evidence="2" type="ORF">FA869_11870</name>
</gene>
<evidence type="ECO:0000313" key="2">
    <source>
        <dbReference type="EMBL" id="TKA90758.1"/>
    </source>
</evidence>
<dbReference type="GO" id="GO:0016740">
    <property type="term" value="F:transferase activity"/>
    <property type="evidence" value="ECO:0007669"/>
    <property type="project" value="UniProtKB-KW"/>
</dbReference>
<dbReference type="PANTHER" id="PTHR43968">
    <property type="match status" value="1"/>
</dbReference>
<evidence type="ECO:0000259" key="1">
    <source>
        <dbReference type="PROSITE" id="PS50404"/>
    </source>
</evidence>